<protein>
    <recommendedName>
        <fullName evidence="1">SnoaL-like domain-containing protein</fullName>
    </recommendedName>
</protein>
<evidence type="ECO:0000313" key="2">
    <source>
        <dbReference type="EMBL" id="GGJ60473.1"/>
    </source>
</evidence>
<comment type="caution">
    <text evidence="2">The sequence shown here is derived from an EMBL/GenBank/DDBJ whole genome shotgun (WGS) entry which is preliminary data.</text>
</comment>
<organism evidence="2 3">
    <name type="scientific">Streptomyces brasiliensis</name>
    <dbReference type="NCBI Taxonomy" id="1954"/>
    <lineage>
        <taxon>Bacteria</taxon>
        <taxon>Bacillati</taxon>
        <taxon>Actinomycetota</taxon>
        <taxon>Actinomycetes</taxon>
        <taxon>Kitasatosporales</taxon>
        <taxon>Streptomycetaceae</taxon>
        <taxon>Streptomyces</taxon>
    </lineage>
</organism>
<keyword evidence="3" id="KW-1185">Reference proteome</keyword>
<name>A0A917UIB4_9ACTN</name>
<dbReference type="RefSeq" id="WP_189316581.1">
    <property type="nucleotide sequence ID" value="NZ_BMQA01000064.1"/>
</dbReference>
<evidence type="ECO:0000259" key="1">
    <source>
        <dbReference type="Pfam" id="PF13577"/>
    </source>
</evidence>
<proteinExistence type="predicted"/>
<reference evidence="2" key="1">
    <citation type="journal article" date="2014" name="Int. J. Syst. Evol. Microbiol.">
        <title>Complete genome sequence of Corynebacterium casei LMG S-19264T (=DSM 44701T), isolated from a smear-ripened cheese.</title>
        <authorList>
            <consortium name="US DOE Joint Genome Institute (JGI-PGF)"/>
            <person name="Walter F."/>
            <person name="Albersmeier A."/>
            <person name="Kalinowski J."/>
            <person name="Ruckert C."/>
        </authorList>
    </citation>
    <scope>NUCLEOTIDE SEQUENCE</scope>
    <source>
        <strain evidence="2">JCM 3086</strain>
    </source>
</reference>
<dbReference type="AlphaFoldDB" id="A0A917UIB4"/>
<evidence type="ECO:0000313" key="3">
    <source>
        <dbReference type="Proteomes" id="UP000657574"/>
    </source>
</evidence>
<dbReference type="Gene3D" id="3.10.450.50">
    <property type="match status" value="1"/>
</dbReference>
<dbReference type="CDD" id="cd00531">
    <property type="entry name" value="NTF2_like"/>
    <property type="match status" value="1"/>
</dbReference>
<sequence length="160" mass="17925">MSAHEIQTRLDAIESRIAIERLISEYAYAFDGHDVEMLRGIWHEGALLALGEPFGDFSGIEGIVAAAHLLWAQSPHMHHWMSNILIDIDSDEATATSALDCLVANVESGPTQVGGVYRDRFERRNGRWGIVERRFELHYFTPLPGWKPIHGTEVPFSVSA</sequence>
<dbReference type="EMBL" id="BMQA01000064">
    <property type="protein sequence ID" value="GGJ60473.1"/>
    <property type="molecule type" value="Genomic_DNA"/>
</dbReference>
<gene>
    <name evidence="2" type="ORF">GCM10010121_083850</name>
</gene>
<dbReference type="Proteomes" id="UP000657574">
    <property type="component" value="Unassembled WGS sequence"/>
</dbReference>
<dbReference type="Pfam" id="PF13577">
    <property type="entry name" value="SnoaL_4"/>
    <property type="match status" value="1"/>
</dbReference>
<dbReference type="SUPFAM" id="SSF54427">
    <property type="entry name" value="NTF2-like"/>
    <property type="match status" value="1"/>
</dbReference>
<dbReference type="InterPro" id="IPR037401">
    <property type="entry name" value="SnoaL-like"/>
</dbReference>
<reference evidence="2" key="2">
    <citation type="submission" date="2020-09" db="EMBL/GenBank/DDBJ databases">
        <authorList>
            <person name="Sun Q."/>
            <person name="Ohkuma M."/>
        </authorList>
    </citation>
    <scope>NUCLEOTIDE SEQUENCE</scope>
    <source>
        <strain evidence="2">JCM 3086</strain>
    </source>
</reference>
<accession>A0A917UIB4</accession>
<dbReference type="InterPro" id="IPR032710">
    <property type="entry name" value="NTF2-like_dom_sf"/>
</dbReference>
<feature type="domain" description="SnoaL-like" evidence="1">
    <location>
        <begin position="12"/>
        <end position="134"/>
    </location>
</feature>